<accession>A0A7S1B098</accession>
<keyword evidence="1" id="KW-0812">Transmembrane</keyword>
<proteinExistence type="predicted"/>
<dbReference type="AlphaFoldDB" id="A0A7S1B098"/>
<keyword evidence="1" id="KW-0472">Membrane</keyword>
<evidence type="ECO:0000256" key="1">
    <source>
        <dbReference type="SAM" id="Phobius"/>
    </source>
</evidence>
<evidence type="ECO:0000313" key="2">
    <source>
        <dbReference type="EMBL" id="CAD8871008.1"/>
    </source>
</evidence>
<feature type="transmembrane region" description="Helical" evidence="1">
    <location>
        <begin position="6"/>
        <end position="28"/>
    </location>
</feature>
<protein>
    <submittedName>
        <fullName evidence="2">Uncharacterized protein</fullName>
    </submittedName>
</protein>
<reference evidence="2" key="1">
    <citation type="submission" date="2021-01" db="EMBL/GenBank/DDBJ databases">
        <authorList>
            <person name="Corre E."/>
            <person name="Pelletier E."/>
            <person name="Niang G."/>
            <person name="Scheremetjew M."/>
            <person name="Finn R."/>
            <person name="Kale V."/>
            <person name="Holt S."/>
            <person name="Cochrane G."/>
            <person name="Meng A."/>
            <person name="Brown T."/>
            <person name="Cohen L."/>
        </authorList>
    </citation>
    <scope>NUCLEOTIDE SEQUENCE</scope>
</reference>
<keyword evidence="1" id="KW-1133">Transmembrane helix</keyword>
<gene>
    <name evidence="2" type="ORF">NSCI0253_LOCUS45365</name>
</gene>
<dbReference type="EMBL" id="HBFQ01064023">
    <property type="protein sequence ID" value="CAD8871008.1"/>
    <property type="molecule type" value="Transcribed_RNA"/>
</dbReference>
<organism evidence="2">
    <name type="scientific">Noctiluca scintillans</name>
    <name type="common">Sea sparkle</name>
    <name type="synonym">Red tide dinoflagellate</name>
    <dbReference type="NCBI Taxonomy" id="2966"/>
    <lineage>
        <taxon>Eukaryota</taxon>
        <taxon>Sar</taxon>
        <taxon>Alveolata</taxon>
        <taxon>Dinophyceae</taxon>
        <taxon>Noctilucales</taxon>
        <taxon>Noctilucaceae</taxon>
        <taxon>Noctiluca</taxon>
    </lineage>
</organism>
<sequence length="247" mass="27435">MSSLQPWQKLVVAAGGAVAVGAVLYYLLREEGEGEGAGEAEEDASLSTGEITKDELVQVLTEMYGAQQGLKDKMKEVSAEIREKDLKLDDVYERLKDVHPEDPMEKRGLTMEKLDGLLEGYSQDIGVRDAVAKLMGQPDPTTAVAARKDLSVKVIMDIHVYMLEQLRKLMAEFQKLPNQSSYDMKTLSMASQAVLDARVSAKFDIQSEDIEAAIIQNQSALFQDKEFLSVHMQMRQAMDQWMPGAMG</sequence>
<name>A0A7S1B098_NOCSC</name>